<comment type="caution">
    <text evidence="3">The sequence shown here is derived from an EMBL/GenBank/DDBJ whole genome shotgun (WGS) entry which is preliminary data.</text>
</comment>
<gene>
    <name evidence="3" type="ORF">D6D10_04486</name>
    <name evidence="2" type="ORF">D6D19_00574</name>
    <name evidence="1" type="ORF">D6D20_06435</name>
</gene>
<protein>
    <recommendedName>
        <fullName evidence="7">Thioredoxin-like protein</fullName>
    </recommendedName>
</protein>
<dbReference type="CDD" id="cd02970">
    <property type="entry name" value="PRX_like2"/>
    <property type="match status" value="1"/>
</dbReference>
<dbReference type="SUPFAM" id="SSF52833">
    <property type="entry name" value="Thioredoxin-like"/>
    <property type="match status" value="1"/>
</dbReference>
<dbReference type="PANTHER" id="PTHR28630:SF3">
    <property type="entry name" value="PEROXIREDOXIN-LIKE 2C"/>
    <property type="match status" value="1"/>
</dbReference>
<dbReference type="Proteomes" id="UP000310421">
    <property type="component" value="Unassembled WGS sequence"/>
</dbReference>
<name>A0A4S8UZ82_AURPU</name>
<evidence type="ECO:0000313" key="2">
    <source>
        <dbReference type="EMBL" id="THW80306.1"/>
    </source>
</evidence>
<evidence type="ECO:0000313" key="1">
    <source>
        <dbReference type="EMBL" id="THW59518.1"/>
    </source>
</evidence>
<evidence type="ECO:0008006" key="7">
    <source>
        <dbReference type="Google" id="ProtNLM"/>
    </source>
</evidence>
<dbReference type="AlphaFoldDB" id="A0A4S8UZ82"/>
<dbReference type="Proteomes" id="UP000308802">
    <property type="component" value="Unassembled WGS sequence"/>
</dbReference>
<evidence type="ECO:0000313" key="6">
    <source>
        <dbReference type="Proteomes" id="UP000310421"/>
    </source>
</evidence>
<dbReference type="Proteomes" id="UP000308953">
    <property type="component" value="Unassembled WGS sequence"/>
</dbReference>
<dbReference type="InterPro" id="IPR032801">
    <property type="entry name" value="PXL2A/B/C"/>
</dbReference>
<organism evidence="3 5">
    <name type="scientific">Aureobasidium pullulans</name>
    <name type="common">Black yeast</name>
    <name type="synonym">Pullularia pullulans</name>
    <dbReference type="NCBI Taxonomy" id="5580"/>
    <lineage>
        <taxon>Eukaryota</taxon>
        <taxon>Fungi</taxon>
        <taxon>Dikarya</taxon>
        <taxon>Ascomycota</taxon>
        <taxon>Pezizomycotina</taxon>
        <taxon>Dothideomycetes</taxon>
        <taxon>Dothideomycetidae</taxon>
        <taxon>Dothideales</taxon>
        <taxon>Saccotheciaceae</taxon>
        <taxon>Aureobasidium</taxon>
    </lineage>
</organism>
<dbReference type="EMBL" id="QZAV01000078">
    <property type="protein sequence ID" value="THX39219.1"/>
    <property type="molecule type" value="Genomic_DNA"/>
</dbReference>
<dbReference type="EMBL" id="QZAN01000076">
    <property type="protein sequence ID" value="THW59518.1"/>
    <property type="molecule type" value="Genomic_DNA"/>
</dbReference>
<dbReference type="PANTHER" id="PTHR28630">
    <property type="match status" value="1"/>
</dbReference>
<evidence type="ECO:0000313" key="5">
    <source>
        <dbReference type="Proteomes" id="UP000308953"/>
    </source>
</evidence>
<dbReference type="InterPro" id="IPR036249">
    <property type="entry name" value="Thioredoxin-like_sf"/>
</dbReference>
<accession>A0A4S8UZ82</accession>
<evidence type="ECO:0000313" key="3">
    <source>
        <dbReference type="EMBL" id="THX39219.1"/>
    </source>
</evidence>
<dbReference type="Pfam" id="PF13911">
    <property type="entry name" value="AhpC-TSA_2"/>
    <property type="match status" value="1"/>
</dbReference>
<reference evidence="4 5" key="1">
    <citation type="submission" date="2018-10" db="EMBL/GenBank/DDBJ databases">
        <title>Fifty Aureobasidium pullulans genomes reveal a recombining polyextremotolerant generalist.</title>
        <authorList>
            <person name="Gostincar C."/>
            <person name="Turk M."/>
            <person name="Zajc J."/>
            <person name="Gunde-Cimerman N."/>
        </authorList>
    </citation>
    <scope>NUCLEOTIDE SEQUENCE [LARGE SCALE GENOMIC DNA]</scope>
    <source>
        <strain evidence="2 4">EXF-10659</strain>
        <strain evidence="1 6">EXF-10751</strain>
        <strain evidence="3 5">EXF-9785</strain>
    </source>
</reference>
<dbReference type="EMBL" id="QZAO01000007">
    <property type="protein sequence ID" value="THW80306.1"/>
    <property type="molecule type" value="Genomic_DNA"/>
</dbReference>
<dbReference type="Gene3D" id="3.40.30.10">
    <property type="entry name" value="Glutaredoxin"/>
    <property type="match status" value="1"/>
</dbReference>
<proteinExistence type="predicted"/>
<sequence length="319" mass="35243">MPATPSEAFPATDLKSESFELVHHNLVVLDRGASKMPSDHDVSPISSPALSRINSRNSAVSSLDISPISSPVFSPTQLSSSGHGAATSDTATTNSFERSFTDADDWFGRFREDLDISDECPDRGQLAVAGQVPVYDANGNSRLFSTFFTGLDAIGDRQFIIFVRHFYCGACQAYMKAIAEEITMQAYYTMAVPTNIIVIGCGSPSMIPFYKQATGCPFPIFAEPSRKLYKALGMSITLNMSGPKRPEYMKDIPLTKWQMQQWTTMAKQKGTSRFKGGNLLQVGGEFLFQDGQVVWCHRMKNMRGHAEVSIVKRVLEMED</sequence>
<evidence type="ECO:0000313" key="4">
    <source>
        <dbReference type="Proteomes" id="UP000308802"/>
    </source>
</evidence>